<dbReference type="InterPro" id="IPR003838">
    <property type="entry name" value="ABC3_permease_C"/>
</dbReference>
<keyword evidence="3" id="KW-0813">Transport</keyword>
<name>A0A9Q8TW75_9ENTR</name>
<comment type="similarity">
    <text evidence="2">Belongs to the ABC-4 integral membrane protein family. LolC/E subfamily.</text>
</comment>
<dbReference type="InterPro" id="IPR025857">
    <property type="entry name" value="MacB_PCD"/>
</dbReference>
<keyword evidence="6 8" id="KW-1133">Transmembrane helix</keyword>
<proteinExistence type="inferred from homology"/>
<feature type="transmembrane region" description="Helical" evidence="8">
    <location>
        <begin position="371"/>
        <end position="391"/>
    </location>
</feature>
<dbReference type="GO" id="GO:0098797">
    <property type="term" value="C:plasma membrane protein complex"/>
    <property type="evidence" value="ECO:0007669"/>
    <property type="project" value="TreeGrafter"/>
</dbReference>
<organism evidence="11 12">
    <name type="scientific">Candidatus Blochmannia vicinus</name>
    <name type="common">nom. nud.</name>
    <dbReference type="NCBI Taxonomy" id="251540"/>
    <lineage>
        <taxon>Bacteria</taxon>
        <taxon>Pseudomonadati</taxon>
        <taxon>Pseudomonadota</taxon>
        <taxon>Gammaproteobacteria</taxon>
        <taxon>Enterobacterales</taxon>
        <taxon>Enterobacteriaceae</taxon>
        <taxon>ant endosymbionts</taxon>
        <taxon>Candidatus Blochmanniella</taxon>
    </lineage>
</organism>
<dbReference type="GO" id="GO:0042953">
    <property type="term" value="P:lipoprotein transport"/>
    <property type="evidence" value="ECO:0007669"/>
    <property type="project" value="InterPro"/>
</dbReference>
<keyword evidence="7 8" id="KW-0472">Membrane</keyword>
<evidence type="ECO:0000256" key="8">
    <source>
        <dbReference type="SAM" id="Phobius"/>
    </source>
</evidence>
<evidence type="ECO:0000259" key="9">
    <source>
        <dbReference type="Pfam" id="PF02687"/>
    </source>
</evidence>
<keyword evidence="5 8" id="KW-0812">Transmembrane</keyword>
<feature type="transmembrane region" description="Helical" evidence="8">
    <location>
        <begin position="27"/>
        <end position="49"/>
    </location>
</feature>
<evidence type="ECO:0000256" key="7">
    <source>
        <dbReference type="ARBA" id="ARBA00023136"/>
    </source>
</evidence>
<evidence type="ECO:0000256" key="5">
    <source>
        <dbReference type="ARBA" id="ARBA00022692"/>
    </source>
</evidence>
<dbReference type="Pfam" id="PF12704">
    <property type="entry name" value="MacB_PCD"/>
    <property type="match status" value="1"/>
</dbReference>
<dbReference type="NCBIfam" id="TIGR02212">
    <property type="entry name" value="lolCE"/>
    <property type="match status" value="1"/>
</dbReference>
<sequence>MTYQPIVLFIALRYVLGKSIDQFGRNVYWISSVAIMLGVMAMITVLSVMNGCEREIKQNLLNFIPHVLLTTDKGYVHIENKPKLVLRQLQHKIICVQPLVTSNVILQSSRKASFGVMLGIDPNHFEPLYLYLINKYMDRLIPGKYYVIVGSALAKKLEVRINDQIRLIVPSVMQITPIGNVPSQRLFTVLDIYSTSSEVDSYQVLIHRSDASALMHYPSQCVTGWRLWLHEPLLLSNYYNNNCSQLCKDWVWRDWRECKGSLFQAMKIEKNIMFLLLVLIIIAAGFNVISFLALLILDKQIEIAVLQTYGFTRRQIVLLFMIQGFGNGILGIIFGTGLGLLLSSKLNQILLFLKILPDAVQLPVEIKYYQILGIVFMTFIIVFLATLYPSWRAASVHPARILRHG</sequence>
<evidence type="ECO:0000313" key="11">
    <source>
        <dbReference type="EMBL" id="URJ28362.1"/>
    </source>
</evidence>
<keyword evidence="11" id="KW-0449">Lipoprotein</keyword>
<evidence type="ECO:0000259" key="10">
    <source>
        <dbReference type="Pfam" id="PF12704"/>
    </source>
</evidence>
<reference evidence="11" key="1">
    <citation type="submission" date="2022-05" db="EMBL/GenBank/DDBJ databases">
        <title>Impact of host demography and evolutionary history on endosymbiont molecular evolution: a test in carpenter ants (Genus Camponotus) and their Blochmannia endosymbionts.</title>
        <authorList>
            <person name="Manthey J.D."/>
            <person name="Giron J.C."/>
            <person name="Hruska J.P."/>
        </authorList>
    </citation>
    <scope>NUCLEOTIDE SEQUENCE</scope>
    <source>
        <strain evidence="11">C-039</strain>
    </source>
</reference>
<comment type="subcellular location">
    <subcellularLocation>
        <location evidence="1">Cell membrane</location>
        <topology evidence="1">Multi-pass membrane protein</topology>
    </subcellularLocation>
</comment>
<feature type="transmembrane region" description="Helical" evidence="8">
    <location>
        <begin position="316"/>
        <end position="342"/>
    </location>
</feature>
<dbReference type="Pfam" id="PF02687">
    <property type="entry name" value="FtsX"/>
    <property type="match status" value="1"/>
</dbReference>
<dbReference type="NCBIfam" id="NF008076">
    <property type="entry name" value="PRK10814.1"/>
    <property type="match status" value="1"/>
</dbReference>
<dbReference type="PANTHER" id="PTHR30489">
    <property type="entry name" value="LIPOPROTEIN-RELEASING SYSTEM TRANSMEMBRANE PROTEIN LOLE"/>
    <property type="match status" value="1"/>
</dbReference>
<keyword evidence="4" id="KW-1003">Cell membrane</keyword>
<evidence type="ECO:0000256" key="3">
    <source>
        <dbReference type="ARBA" id="ARBA00022448"/>
    </source>
</evidence>
<dbReference type="RefSeq" id="WP_250248813.1">
    <property type="nucleotide sequence ID" value="NZ_CP097753.1"/>
</dbReference>
<dbReference type="InterPro" id="IPR051447">
    <property type="entry name" value="Lipoprotein-release_system"/>
</dbReference>
<feature type="domain" description="ABC3 transporter permease C-terminal" evidence="9">
    <location>
        <begin position="275"/>
        <end position="397"/>
    </location>
</feature>
<dbReference type="EMBL" id="CP097753">
    <property type="protein sequence ID" value="URJ28362.1"/>
    <property type="molecule type" value="Genomic_DNA"/>
</dbReference>
<feature type="transmembrane region" description="Helical" evidence="8">
    <location>
        <begin position="272"/>
        <end position="296"/>
    </location>
</feature>
<protein>
    <submittedName>
        <fullName evidence="11">Lipoprotein-releasing ABC transporter permease subunit LolC</fullName>
    </submittedName>
</protein>
<evidence type="ECO:0000256" key="6">
    <source>
        <dbReference type="ARBA" id="ARBA00022989"/>
    </source>
</evidence>
<evidence type="ECO:0000256" key="1">
    <source>
        <dbReference type="ARBA" id="ARBA00004651"/>
    </source>
</evidence>
<dbReference type="AlphaFoldDB" id="A0A9Q8TW75"/>
<evidence type="ECO:0000256" key="4">
    <source>
        <dbReference type="ARBA" id="ARBA00022475"/>
    </source>
</evidence>
<dbReference type="GO" id="GO:0044874">
    <property type="term" value="P:lipoprotein localization to outer membrane"/>
    <property type="evidence" value="ECO:0007669"/>
    <property type="project" value="TreeGrafter"/>
</dbReference>
<gene>
    <name evidence="11" type="primary">lolC</name>
    <name evidence="11" type="ORF">M9393_01215</name>
</gene>
<feature type="domain" description="MacB-like periplasmic core" evidence="10">
    <location>
        <begin position="32"/>
        <end position="208"/>
    </location>
</feature>
<evidence type="ECO:0000256" key="2">
    <source>
        <dbReference type="ARBA" id="ARBA00005236"/>
    </source>
</evidence>
<dbReference type="PANTHER" id="PTHR30489:SF8">
    <property type="entry name" value="LIPOPROTEIN-RELEASING SYSTEM TRANSMEMBRANE PROTEIN LOLC"/>
    <property type="match status" value="1"/>
</dbReference>
<dbReference type="InterPro" id="IPR011925">
    <property type="entry name" value="LolCE_TM"/>
</dbReference>
<accession>A0A9Q8TW75</accession>
<evidence type="ECO:0000313" key="12">
    <source>
        <dbReference type="Proteomes" id="UP001056209"/>
    </source>
</evidence>
<dbReference type="Proteomes" id="UP001056209">
    <property type="component" value="Chromosome"/>
</dbReference>